<proteinExistence type="predicted"/>
<dbReference type="Gene3D" id="2.60.120.260">
    <property type="entry name" value="Galactose-binding domain-like"/>
    <property type="match status" value="1"/>
</dbReference>
<feature type="domain" description="Cytosolic endo-beta-N-acetylglucosaminidase TIM barrel" evidence="1">
    <location>
        <begin position="67"/>
        <end position="414"/>
    </location>
</feature>
<keyword evidence="3" id="KW-1185">Reference proteome</keyword>
<evidence type="ECO:0000313" key="2">
    <source>
        <dbReference type="EMBL" id="KAF9460966.1"/>
    </source>
</evidence>
<dbReference type="EMBL" id="MU150291">
    <property type="protein sequence ID" value="KAF9460966.1"/>
    <property type="molecule type" value="Genomic_DNA"/>
</dbReference>
<dbReference type="GO" id="GO:0005829">
    <property type="term" value="C:cytosol"/>
    <property type="evidence" value="ECO:0007669"/>
    <property type="project" value="UniProtKB-SubCell"/>
</dbReference>
<dbReference type="InterPro" id="IPR032979">
    <property type="entry name" value="ENGase"/>
</dbReference>
<comment type="caution">
    <text evidence="2">The sequence shown here is derived from an EMBL/GenBank/DDBJ whole genome shotgun (WGS) entry which is preliminary data.</text>
</comment>
<sequence>MPLLEKTISAGTELPYFLSLKALDTWAANSPRKLDGILEYTPRPPSNDAGAKGKLLVCHDYKGGYTESTSALSYTFNFWSSCSTFIYFSHHRVTVPPPGWITAAHRQGVKMLGTLIFEGHDGGEEDCLRLLVGNLPASLNGPAKSTATTSSLPLSPHYARLLADLAHQRGFDGYLLNFECPLRGGVEQTRTLAAWITLLQSEILSKVGSHGEIIWYDSVIFTGRLAWQDRLNSLNLPFFLSSTSFFTNYTWPPNHPNHTAEYFMSLDAELTGNTPNPRSGIAKKSLNDIYMGIDVWGRGCHGGGGLGCYRALDHISPDSLGLSVALFGQAWTWESEQDKSGWDWQKWWTYESTLWVGSASGTVDVPEAHRRKGEPECLHGAFRPISSFFPQYTPPDPTFLPLHTAFSPGVGRAWFVNGVKVFKGGDGWTDIDKQCSVGDLVWPRPVLAWEGEATQRDNPLPDAVSAITMDDAWNGGSALKLTLTSPGSQAENVMYRCFWLPIQSTSITPGQSYDATVIYKVGHGSESAEFDIGFSVKSTSGSGDKEFVDVSVIGSNDDAELHGGWTKLSIRFVGTKHQNTANTLTGAAGLIVAVIMEDPSLPLNFSILLGQMNIYPSTPDSAAPHSPQVLWADFSGSKNATSLSGTLTWEVAASFPPLAAINITTPDDPLPVWIAQPSNRWFPEFLYFNIYRLWYSPDGKVGQPEEATWIGTTGLDGKRNSFAVHETLSTHAVHGKARFYVQGVTDRGVVLDWERCVYVDYDGSRKH</sequence>
<dbReference type="AlphaFoldDB" id="A0A9P5Y455"/>
<evidence type="ECO:0000313" key="3">
    <source>
        <dbReference type="Proteomes" id="UP000807353"/>
    </source>
</evidence>
<accession>A0A9P5Y455</accession>
<name>A0A9P5Y455_9AGAR</name>
<evidence type="ECO:0000259" key="1">
    <source>
        <dbReference type="Pfam" id="PF03644"/>
    </source>
</evidence>
<organism evidence="2 3">
    <name type="scientific">Collybia nuda</name>
    <dbReference type="NCBI Taxonomy" id="64659"/>
    <lineage>
        <taxon>Eukaryota</taxon>
        <taxon>Fungi</taxon>
        <taxon>Dikarya</taxon>
        <taxon>Basidiomycota</taxon>
        <taxon>Agaricomycotina</taxon>
        <taxon>Agaricomycetes</taxon>
        <taxon>Agaricomycetidae</taxon>
        <taxon>Agaricales</taxon>
        <taxon>Tricholomatineae</taxon>
        <taxon>Clitocybaceae</taxon>
        <taxon>Collybia</taxon>
    </lineage>
</organism>
<dbReference type="Gene3D" id="3.20.20.80">
    <property type="entry name" value="Glycosidases"/>
    <property type="match status" value="1"/>
</dbReference>
<reference evidence="2" key="1">
    <citation type="submission" date="2020-11" db="EMBL/GenBank/DDBJ databases">
        <authorList>
            <consortium name="DOE Joint Genome Institute"/>
            <person name="Ahrendt S."/>
            <person name="Riley R."/>
            <person name="Andreopoulos W."/>
            <person name="Labutti K."/>
            <person name="Pangilinan J."/>
            <person name="Ruiz-Duenas F.J."/>
            <person name="Barrasa J.M."/>
            <person name="Sanchez-Garcia M."/>
            <person name="Camarero S."/>
            <person name="Miyauchi S."/>
            <person name="Serrano A."/>
            <person name="Linde D."/>
            <person name="Babiker R."/>
            <person name="Drula E."/>
            <person name="Ayuso-Fernandez I."/>
            <person name="Pacheco R."/>
            <person name="Padilla G."/>
            <person name="Ferreira P."/>
            <person name="Barriuso J."/>
            <person name="Kellner H."/>
            <person name="Castanera R."/>
            <person name="Alfaro M."/>
            <person name="Ramirez L."/>
            <person name="Pisabarro A.G."/>
            <person name="Kuo A."/>
            <person name="Tritt A."/>
            <person name="Lipzen A."/>
            <person name="He G."/>
            <person name="Yan M."/>
            <person name="Ng V."/>
            <person name="Cullen D."/>
            <person name="Martin F."/>
            <person name="Rosso M.-N."/>
            <person name="Henrissat B."/>
            <person name="Hibbett D."/>
            <person name="Martinez A.T."/>
            <person name="Grigoriev I.V."/>
        </authorList>
    </citation>
    <scope>NUCLEOTIDE SEQUENCE</scope>
    <source>
        <strain evidence="2">CBS 247.69</strain>
    </source>
</reference>
<dbReference type="InterPro" id="IPR005201">
    <property type="entry name" value="TIM_ENGase"/>
</dbReference>
<dbReference type="OrthoDB" id="284473at2759"/>
<dbReference type="Proteomes" id="UP000807353">
    <property type="component" value="Unassembled WGS sequence"/>
</dbReference>
<keyword evidence="2" id="KW-0378">Hydrolase</keyword>
<dbReference type="Pfam" id="PF03644">
    <property type="entry name" value="Glyco_hydro_85"/>
    <property type="match status" value="1"/>
</dbReference>
<dbReference type="PANTHER" id="PTHR13246">
    <property type="entry name" value="ENDO BETA N-ACETYLGLUCOSAMINIDASE"/>
    <property type="match status" value="1"/>
</dbReference>
<dbReference type="PANTHER" id="PTHR13246:SF1">
    <property type="entry name" value="CYTOSOLIC ENDO-BETA-N-ACETYLGLUCOSAMINIDASE"/>
    <property type="match status" value="1"/>
</dbReference>
<gene>
    <name evidence="2" type="ORF">BDZ94DRAFT_1323684</name>
</gene>
<protein>
    <submittedName>
        <fullName evidence="2">Glycoside hydrolase family 85 protein</fullName>
    </submittedName>
</protein>
<dbReference type="GO" id="GO:0033925">
    <property type="term" value="F:mannosyl-glycoprotein endo-beta-N-acetylglucosaminidase activity"/>
    <property type="evidence" value="ECO:0007669"/>
    <property type="project" value="UniProtKB-EC"/>
</dbReference>